<protein>
    <submittedName>
        <fullName evidence="3">DUF5687 family protein</fullName>
    </submittedName>
    <submittedName>
        <fullName evidence="2">Putative transmembrane protein</fullName>
    </submittedName>
</protein>
<keyword evidence="1" id="KW-1133">Transmembrane helix</keyword>
<feature type="transmembrane region" description="Helical" evidence="1">
    <location>
        <begin position="138"/>
        <end position="161"/>
    </location>
</feature>
<dbReference type="PATRIC" id="fig|818.23.peg.3895"/>
<name>A0A0P0EV70_BACT4</name>
<accession>A0A0P0EV70</accession>
<sequence length="497" mass="57651">MMIFNELRKHGRLASKRHPMYEKNKVAKIFGYIGVAFWAGYLIFFGTTFAFGFADMVPNREPYHVMNAVALIFILALDFLLRIPFQKTPTQEVKPYLLLPVKRNRIIDFLLIRSGLSLFNLFWLFMFVPFSFITITKYFGISGVLTYLIGIWLLIVANNYWYLLCRTLINERIWWVLLPIAFYGGLGCLAFIPEDSPLFYFFMDLGDGYINGNILCFLGTILVIAILWLINRKIMSGLIYAELAKVDDTRIKHVSEYKFFERYGEVGEYMRLELKMLLRNRRCKGALRNVLLVVIAFSCLLSFSSLYDTSTMTTFICVYNFAVFGMIILSQLMSFEGNYIDGLMSRKESIMSLLKAKYYIYTIGEIVPFVLMIPAIVMDKVPLLGIFAWFFYTTGFIYFCFFQLAVYNKQTVALNEKVTSRQTNSAIQMVVNFGAFGIPLILYSVLNAFLGETAAYSILFAIGLGFTLTSPLWIRNVYKRFMKRRYENMEGFRDSRQ</sequence>
<dbReference type="Proteomes" id="UP001156218">
    <property type="component" value="Chromosome"/>
</dbReference>
<dbReference type="Proteomes" id="UP001217776">
    <property type="component" value="Unassembled WGS sequence"/>
</dbReference>
<feature type="transmembrane region" description="Helical" evidence="1">
    <location>
        <begin position="106"/>
        <end position="132"/>
    </location>
</feature>
<feature type="transmembrane region" description="Helical" evidence="1">
    <location>
        <begin position="429"/>
        <end position="449"/>
    </location>
</feature>
<feature type="transmembrane region" description="Helical" evidence="1">
    <location>
        <begin position="29"/>
        <end position="53"/>
    </location>
</feature>
<dbReference type="EMBL" id="CP083681">
    <property type="protein sequence ID" value="UYU73105.1"/>
    <property type="molecule type" value="Genomic_DNA"/>
</dbReference>
<dbReference type="GeneID" id="60925497"/>
<evidence type="ECO:0000313" key="5">
    <source>
        <dbReference type="EMBL" id="UYU73105.1"/>
    </source>
</evidence>
<feature type="transmembrane region" description="Helical" evidence="1">
    <location>
        <begin position="455"/>
        <end position="474"/>
    </location>
</feature>
<feature type="transmembrane region" description="Helical" evidence="1">
    <location>
        <begin position="313"/>
        <end position="335"/>
    </location>
</feature>
<feature type="transmembrane region" description="Helical" evidence="1">
    <location>
        <begin position="173"/>
        <end position="192"/>
    </location>
</feature>
<dbReference type="Proteomes" id="UP000095576">
    <property type="component" value="Unassembled WGS sequence"/>
</dbReference>
<dbReference type="AlphaFoldDB" id="A0A0P0EV70"/>
<dbReference type="EMBL" id="CZAP01000009">
    <property type="protein sequence ID" value="CUP64683.1"/>
    <property type="molecule type" value="Genomic_DNA"/>
</dbReference>
<feature type="transmembrane region" description="Helical" evidence="1">
    <location>
        <begin position="212"/>
        <end position="230"/>
    </location>
</feature>
<feature type="transmembrane region" description="Helical" evidence="1">
    <location>
        <begin position="286"/>
        <end position="307"/>
    </location>
</feature>
<dbReference type="Proteomes" id="UP001156216">
    <property type="component" value="Chromosome"/>
</dbReference>
<evidence type="ECO:0000313" key="8">
    <source>
        <dbReference type="Proteomes" id="UP001217776"/>
    </source>
</evidence>
<dbReference type="InterPro" id="IPR043742">
    <property type="entry name" value="DUF5687"/>
</dbReference>
<reference evidence="2 6" key="1">
    <citation type="submission" date="2015-09" db="EMBL/GenBank/DDBJ databases">
        <authorList>
            <consortium name="Pathogen Informatics"/>
        </authorList>
    </citation>
    <scope>NUCLEOTIDE SEQUENCE [LARGE SCALE GENOMIC DNA]</scope>
    <source>
        <strain evidence="2 6">2789STDY5834899</strain>
    </source>
</reference>
<evidence type="ECO:0000256" key="1">
    <source>
        <dbReference type="SAM" id="Phobius"/>
    </source>
</evidence>
<proteinExistence type="predicted"/>
<gene>
    <name evidence="2" type="ORF">ERS852511_02774</name>
    <name evidence="5" type="ORF">KQP59_08375</name>
    <name evidence="4" type="ORF">KQP68_18255</name>
    <name evidence="3" type="ORF">PO127_09095</name>
</gene>
<reference evidence="3" key="3">
    <citation type="submission" date="2022-10" db="EMBL/GenBank/DDBJ databases">
        <title>Human gut microbiome strain richness.</title>
        <authorList>
            <person name="Chen-Liaw A."/>
        </authorList>
    </citation>
    <scope>NUCLEOTIDE SEQUENCE</scope>
    <source>
        <strain evidence="3">1001283st1_A3_1001283B150304_161114</strain>
    </source>
</reference>
<dbReference type="KEGG" id="btho:Btheta7330_03780"/>
<reference evidence="4 7" key="2">
    <citation type="submission" date="2021-06" db="EMBL/GenBank/DDBJ databases">
        <title>Interrogation of the integrated mobile genetic elements in gut-associated Bacteroides with a consensus prediction approach.</title>
        <authorList>
            <person name="Campbell D.E."/>
            <person name="Leigh J.R."/>
            <person name="Kim T."/>
            <person name="England W."/>
            <person name="Whitaker R.J."/>
            <person name="Degnan P.H."/>
        </authorList>
    </citation>
    <scope>NUCLEOTIDE SEQUENCE</scope>
    <source>
        <strain evidence="5">VPI-BTDOT2</strain>
        <strain evidence="4 7">WAL8669</strain>
    </source>
</reference>
<feature type="transmembrane region" description="Helical" evidence="1">
    <location>
        <begin position="65"/>
        <end position="85"/>
    </location>
</feature>
<evidence type="ECO:0000313" key="6">
    <source>
        <dbReference type="Proteomes" id="UP000095576"/>
    </source>
</evidence>
<evidence type="ECO:0000313" key="2">
    <source>
        <dbReference type="EMBL" id="CUP64683.1"/>
    </source>
</evidence>
<dbReference type="RefSeq" id="WP_008759989.1">
    <property type="nucleotide sequence ID" value="NZ_BAABXH010000002.1"/>
</dbReference>
<feature type="transmembrane region" description="Helical" evidence="1">
    <location>
        <begin position="383"/>
        <end position="408"/>
    </location>
</feature>
<dbReference type="EMBL" id="JAQNVG010000012">
    <property type="protein sequence ID" value="MDC2235901.1"/>
    <property type="molecule type" value="Genomic_DNA"/>
</dbReference>
<evidence type="ECO:0000313" key="3">
    <source>
        <dbReference type="EMBL" id="MDC2235901.1"/>
    </source>
</evidence>
<evidence type="ECO:0000313" key="7">
    <source>
        <dbReference type="Proteomes" id="UP001156218"/>
    </source>
</evidence>
<organism evidence="3 8">
    <name type="scientific">Bacteroides thetaiotaomicron</name>
    <dbReference type="NCBI Taxonomy" id="818"/>
    <lineage>
        <taxon>Bacteria</taxon>
        <taxon>Pseudomonadati</taxon>
        <taxon>Bacteroidota</taxon>
        <taxon>Bacteroidia</taxon>
        <taxon>Bacteroidales</taxon>
        <taxon>Bacteroidaceae</taxon>
        <taxon>Bacteroides</taxon>
    </lineage>
</organism>
<keyword evidence="1" id="KW-0472">Membrane</keyword>
<dbReference type="Pfam" id="PF18940">
    <property type="entry name" value="DUF5687"/>
    <property type="match status" value="1"/>
</dbReference>
<feature type="transmembrane region" description="Helical" evidence="1">
    <location>
        <begin position="356"/>
        <end position="377"/>
    </location>
</feature>
<keyword evidence="1 2" id="KW-0812">Transmembrane</keyword>
<dbReference type="EMBL" id="CP083680">
    <property type="protein sequence ID" value="UYU65504.1"/>
    <property type="molecule type" value="Genomic_DNA"/>
</dbReference>
<evidence type="ECO:0000313" key="4">
    <source>
        <dbReference type="EMBL" id="UYU65504.1"/>
    </source>
</evidence>
<accession>C6IKC8</accession>